<evidence type="ECO:0000256" key="1">
    <source>
        <dbReference type="SAM" id="MobiDB-lite"/>
    </source>
</evidence>
<protein>
    <submittedName>
        <fullName evidence="2">Uncharacterized protein</fullName>
    </submittedName>
</protein>
<keyword evidence="3" id="KW-1185">Reference proteome</keyword>
<evidence type="ECO:0000313" key="2">
    <source>
        <dbReference type="EMBL" id="MFC0843542.1"/>
    </source>
</evidence>
<gene>
    <name evidence="2" type="ORF">ACFH04_07310</name>
</gene>
<dbReference type="RefSeq" id="WP_394317296.1">
    <property type="nucleotide sequence ID" value="NZ_JBHMQV010000007.1"/>
</dbReference>
<comment type="caution">
    <text evidence="2">The sequence shown here is derived from an EMBL/GenBank/DDBJ whole genome shotgun (WGS) entry which is preliminary data.</text>
</comment>
<dbReference type="Proteomes" id="UP001589887">
    <property type="component" value="Unassembled WGS sequence"/>
</dbReference>
<sequence>MPRHRRPGLAGGVAIDGTHAARFAEPPALAGVDCGQQVRPPRAYSIVHSGGGGRRRSPARVRTPGA</sequence>
<proteinExistence type="predicted"/>
<reference evidence="2 3" key="1">
    <citation type="submission" date="2024-09" db="EMBL/GenBank/DDBJ databases">
        <authorList>
            <person name="Sun Q."/>
            <person name="Mori K."/>
        </authorList>
    </citation>
    <scope>NUCLEOTIDE SEQUENCE [LARGE SCALE GENOMIC DNA]</scope>
    <source>
        <strain evidence="2 3">JCM 4557</strain>
    </source>
</reference>
<feature type="region of interest" description="Disordered" evidence="1">
    <location>
        <begin position="45"/>
        <end position="66"/>
    </location>
</feature>
<name>A0ABV6TCK6_9ACTN</name>
<organism evidence="2 3">
    <name type="scientific">Streptomyces noboritoensis</name>
    <dbReference type="NCBI Taxonomy" id="67337"/>
    <lineage>
        <taxon>Bacteria</taxon>
        <taxon>Bacillati</taxon>
        <taxon>Actinomycetota</taxon>
        <taxon>Actinomycetes</taxon>
        <taxon>Kitasatosporales</taxon>
        <taxon>Streptomycetaceae</taxon>
        <taxon>Streptomyces</taxon>
    </lineage>
</organism>
<accession>A0ABV6TCK6</accession>
<evidence type="ECO:0000313" key="3">
    <source>
        <dbReference type="Proteomes" id="UP001589887"/>
    </source>
</evidence>
<dbReference type="EMBL" id="JBHMQV010000007">
    <property type="protein sequence ID" value="MFC0843542.1"/>
    <property type="molecule type" value="Genomic_DNA"/>
</dbReference>